<dbReference type="EMBL" id="JBJQOH010000006">
    <property type="protein sequence ID" value="KAL3684892.1"/>
    <property type="molecule type" value="Genomic_DNA"/>
</dbReference>
<organism evidence="1 2">
    <name type="scientific">Riccia sorocarpa</name>
    <dbReference type="NCBI Taxonomy" id="122646"/>
    <lineage>
        <taxon>Eukaryota</taxon>
        <taxon>Viridiplantae</taxon>
        <taxon>Streptophyta</taxon>
        <taxon>Embryophyta</taxon>
        <taxon>Marchantiophyta</taxon>
        <taxon>Marchantiopsida</taxon>
        <taxon>Marchantiidae</taxon>
        <taxon>Marchantiales</taxon>
        <taxon>Ricciaceae</taxon>
        <taxon>Riccia</taxon>
    </lineage>
</organism>
<dbReference type="AlphaFoldDB" id="A0ABD3H380"/>
<dbReference type="PANTHER" id="PTHR33116:SF78">
    <property type="entry name" value="OS12G0587133 PROTEIN"/>
    <property type="match status" value="1"/>
</dbReference>
<evidence type="ECO:0000313" key="1">
    <source>
        <dbReference type="EMBL" id="KAL3684892.1"/>
    </source>
</evidence>
<reference evidence="1 2" key="1">
    <citation type="submission" date="2024-09" db="EMBL/GenBank/DDBJ databases">
        <title>Chromosome-scale assembly of Riccia sorocarpa.</title>
        <authorList>
            <person name="Paukszto L."/>
        </authorList>
    </citation>
    <scope>NUCLEOTIDE SEQUENCE [LARGE SCALE GENOMIC DNA]</scope>
    <source>
        <strain evidence="1">LP-2024</strain>
        <tissue evidence="1">Aerial parts of the thallus</tissue>
    </source>
</reference>
<name>A0ABD3H380_9MARC</name>
<dbReference type="Proteomes" id="UP001633002">
    <property type="component" value="Unassembled WGS sequence"/>
</dbReference>
<gene>
    <name evidence="1" type="ORF">R1sor_002914</name>
</gene>
<proteinExistence type="predicted"/>
<accession>A0ABD3H380</accession>
<evidence type="ECO:0000313" key="2">
    <source>
        <dbReference type="Proteomes" id="UP001633002"/>
    </source>
</evidence>
<protein>
    <recommendedName>
        <fullName evidence="3">Reverse transcriptase zinc-binding domain-containing protein</fullName>
    </recommendedName>
</protein>
<sequence length="584" mass="67024">MLKEDVTGLTETGRRALGIKISEVRELHAFRDHKWRLTSRETFFREGVDAATAYFFKKFKARRARTTLKKIKKEDGQIISTPAELKTEVYRLQQENRSGSIKPFRLGDHLTASVACLADDTAIFMEVDHRSWDNLFLQLALLEKVSGARVNRTKSKLLIIGKTIQFPEWATEAGVQRVDTKNPPVYLRALAMTTRKGVDDSDRILSKVYRSAQYYSAFRLPLESRVIACKGAVFPTLIYPLMTAVFKKGTFKKLDVALRRYIWTTNTEGKDKTHLAAWILLNVPKEVGGLGIFQLHQFQGALMCRALLRIMEKPLDSLWGQVLATQFLKVDPIHLAKALCTRELPGPANLGPVSALMLRAWSEFFSNLRWSPTNRIQLPDTYIAENLFLICRMWWSIGEAKVVARDLTRRCRQLGLNSVLEIRHRMMACPGIICSATNVLERKVLTYINDNEFFYTTGIVAMAEWKAEGDGTELQTFWKTSRIYSITGVDRFSIQGRVMSDRTGLSWTNQEWQSVWAVTNGKNLSQRHSIFLWRVVTDAFMTGKKRKEDGTGFILLFVLRWRCRRFNTRPFVVPEMESLVERLG</sequence>
<comment type="caution">
    <text evidence="1">The sequence shown here is derived from an EMBL/GenBank/DDBJ whole genome shotgun (WGS) entry which is preliminary data.</text>
</comment>
<evidence type="ECO:0008006" key="3">
    <source>
        <dbReference type="Google" id="ProtNLM"/>
    </source>
</evidence>
<dbReference type="PANTHER" id="PTHR33116">
    <property type="entry name" value="REVERSE TRANSCRIPTASE ZINC-BINDING DOMAIN-CONTAINING PROTEIN-RELATED-RELATED"/>
    <property type="match status" value="1"/>
</dbReference>
<keyword evidence="2" id="KW-1185">Reference proteome</keyword>